<dbReference type="InterPro" id="IPR011417">
    <property type="entry name" value="ANTH_dom"/>
</dbReference>
<dbReference type="AlphaFoldDB" id="A0A498HSK6"/>
<accession>A0A498HSK6</accession>
<organism evidence="2 3">
    <name type="scientific">Malus domestica</name>
    <name type="common">Apple</name>
    <name type="synonym">Pyrus malus</name>
    <dbReference type="NCBI Taxonomy" id="3750"/>
    <lineage>
        <taxon>Eukaryota</taxon>
        <taxon>Viridiplantae</taxon>
        <taxon>Streptophyta</taxon>
        <taxon>Embryophyta</taxon>
        <taxon>Tracheophyta</taxon>
        <taxon>Spermatophyta</taxon>
        <taxon>Magnoliopsida</taxon>
        <taxon>eudicotyledons</taxon>
        <taxon>Gunneridae</taxon>
        <taxon>Pentapetalae</taxon>
        <taxon>rosids</taxon>
        <taxon>fabids</taxon>
        <taxon>Rosales</taxon>
        <taxon>Rosaceae</taxon>
        <taxon>Amygdaloideae</taxon>
        <taxon>Maleae</taxon>
        <taxon>Malus</taxon>
    </lineage>
</organism>
<name>A0A498HSK6_MALDO</name>
<dbReference type="GO" id="GO:0005543">
    <property type="term" value="F:phospholipid binding"/>
    <property type="evidence" value="ECO:0007669"/>
    <property type="project" value="InterPro"/>
</dbReference>
<dbReference type="Gene3D" id="1.25.40.90">
    <property type="match status" value="1"/>
</dbReference>
<evidence type="ECO:0000313" key="3">
    <source>
        <dbReference type="Proteomes" id="UP000290289"/>
    </source>
</evidence>
<dbReference type="SUPFAM" id="SSF48464">
    <property type="entry name" value="ENTH/VHS domain"/>
    <property type="match status" value="1"/>
</dbReference>
<dbReference type="Pfam" id="PF07651">
    <property type="entry name" value="ANTH"/>
    <property type="match status" value="1"/>
</dbReference>
<dbReference type="Proteomes" id="UP000290289">
    <property type="component" value="Chromosome 16"/>
</dbReference>
<evidence type="ECO:0000313" key="2">
    <source>
        <dbReference type="EMBL" id="RXH71863.1"/>
    </source>
</evidence>
<reference evidence="2 3" key="1">
    <citation type="submission" date="2018-10" db="EMBL/GenBank/DDBJ databases">
        <title>A high-quality apple genome assembly.</title>
        <authorList>
            <person name="Hu J."/>
        </authorList>
    </citation>
    <scope>NUCLEOTIDE SEQUENCE [LARGE SCALE GENOMIC DNA]</scope>
    <source>
        <strain evidence="3">cv. HFTH1</strain>
        <tissue evidence="2">Young leaf</tissue>
    </source>
</reference>
<feature type="domain" description="AP180 N-terminal homology (ANTH)" evidence="1">
    <location>
        <begin position="96"/>
        <end position="166"/>
    </location>
</feature>
<dbReference type="STRING" id="3750.A0A498HSK6"/>
<keyword evidence="3" id="KW-1185">Reference proteome</keyword>
<protein>
    <recommendedName>
        <fullName evidence="1">AP180 N-terminal homology (ANTH) domain-containing protein</fullName>
    </recommendedName>
</protein>
<comment type="caution">
    <text evidence="2">The sequence shown here is derived from an EMBL/GenBank/DDBJ whole genome shotgun (WGS) entry which is preliminary data.</text>
</comment>
<dbReference type="InterPro" id="IPR008942">
    <property type="entry name" value="ENTH_VHS"/>
</dbReference>
<sequence>MPVFDCFGYLSKIGKEKEIVELSWLRVSLCWDHHSLRIFSTFKVLQGGVLIFHSFSSFLQEIHAQSRSSSHQQKNKPRKQSELSRIDEHRIAKVVIAIVKATSYEDEPASEKHVHEIPTLTSSSRGYIHAFCQPCRSVCRLVHRLLNDGDPVFVNEISYATRRVSLPIGFHGRIVETVERQIDGRA</sequence>
<dbReference type="EMBL" id="RDQH01000342">
    <property type="protein sequence ID" value="RXH71863.1"/>
    <property type="molecule type" value="Genomic_DNA"/>
</dbReference>
<proteinExistence type="predicted"/>
<evidence type="ECO:0000259" key="1">
    <source>
        <dbReference type="Pfam" id="PF07651"/>
    </source>
</evidence>
<gene>
    <name evidence="2" type="ORF">DVH24_025364</name>
</gene>